<keyword evidence="1" id="KW-0812">Transmembrane</keyword>
<dbReference type="Proteomes" id="UP000030661">
    <property type="component" value="Unassembled WGS sequence"/>
</dbReference>
<feature type="transmembrane region" description="Helical" evidence="1">
    <location>
        <begin position="546"/>
        <end position="564"/>
    </location>
</feature>
<protein>
    <submittedName>
        <fullName evidence="3">TRAP transporter, 4TM/12TM fusion protein</fullName>
    </submittedName>
</protein>
<sequence>MDDEHNGEHSIDLTGDESLAKEVLDKFEKKREYSDRFYRNLVAVIAIAASIYHIYYAYAHPFFALQHRAIHWIFMSALIFLLYPFSKTRSPKQRVSVLDVILGIASVGVCLWLFINSTAILNRAGAFQQLDVIMGTLLVLIVLEAARRSTGWPVPIVAIVFLLYAYFGPYLPGELAHRGYSIKRLSTYLSLSTDGIFGVPLGVSANFIFLFILYGAILQKSGAGKFFTDLAFSLTGWATGGPAKAAVVSSCFFGMISGSSVANTVTTGSFTIPLMKRTGYSPEFAGGVEASASTMGQIMPPIMGAAAFLMAEFLGIPYIKVCIAAAIPALLSFFSTFMQVHFRAVLKGIRGLPRADLPNLRRTFAMGWHHLISIVVLIYFLALNYSPERAVFWALIATVVVSATRKHTRMNGKDLLEALRDGAVGSVEVAAACAAAGIIIGCITVTGLGLKFSQLIIDLSGGHLLFALPLTMLACLALGMGVPTTAQYIIISTLAAPALVHLGVEAIAAHLFIFYFGTRADITPPVALAAYAGAGIAGANPMKTGYAAFQLGLAGYIIPFMFVYGPELLIIPSSSVFKIVLATTTAIIGVYCLAAAVQNCLFIKTTLYERLVLFVVAFLLIKPGLFTDMAGIVLFAAVIALQKRRQGSGVKSG</sequence>
<dbReference type="NCBIfam" id="TIGR02123">
    <property type="entry name" value="TRAP_fused"/>
    <property type="match status" value="1"/>
</dbReference>
<feature type="transmembrane region" description="Helical" evidence="1">
    <location>
        <begin position="69"/>
        <end position="85"/>
    </location>
</feature>
<dbReference type="Pfam" id="PF11874">
    <property type="entry name" value="DUF3394"/>
    <property type="match status" value="1"/>
</dbReference>
<feature type="transmembrane region" description="Helical" evidence="1">
    <location>
        <begin position="302"/>
        <end position="319"/>
    </location>
</feature>
<reference evidence="3 4" key="1">
    <citation type="journal article" date="2015" name="PeerJ">
        <title>First genomic representation of candidate bacterial phylum KSB3 points to enhanced environmental sensing as a trigger of wastewater bulking.</title>
        <authorList>
            <person name="Sekiguchi Y."/>
            <person name="Ohashi A."/>
            <person name="Parks D.H."/>
            <person name="Yamauchi T."/>
            <person name="Tyson G.W."/>
            <person name="Hugenholtz P."/>
        </authorList>
    </citation>
    <scope>NUCLEOTIDE SEQUENCE [LARGE SCALE GENOMIC DNA]</scope>
</reference>
<dbReference type="PANTHER" id="PTHR43849:SF2">
    <property type="entry name" value="BLL3936 PROTEIN"/>
    <property type="match status" value="1"/>
</dbReference>
<dbReference type="InterPro" id="IPR021814">
    <property type="entry name" value="DUF3394"/>
</dbReference>
<feature type="transmembrane region" description="Helical" evidence="1">
    <location>
        <begin position="195"/>
        <end position="217"/>
    </location>
</feature>
<feature type="transmembrane region" description="Helical" evidence="1">
    <location>
        <begin position="462"/>
        <end position="482"/>
    </location>
</feature>
<gene>
    <name evidence="3" type="ORF">U27_00797</name>
</gene>
<keyword evidence="1" id="KW-1133">Transmembrane helix</keyword>
<feature type="transmembrane region" description="Helical" evidence="1">
    <location>
        <begin position="152"/>
        <end position="171"/>
    </location>
</feature>
<evidence type="ECO:0000256" key="1">
    <source>
        <dbReference type="SAM" id="Phobius"/>
    </source>
</evidence>
<dbReference type="EMBL" id="DF820475">
    <property type="protein sequence ID" value="GAK60899.1"/>
    <property type="molecule type" value="Genomic_DNA"/>
</dbReference>
<keyword evidence="1" id="KW-0472">Membrane</keyword>
<dbReference type="InterPro" id="IPR010656">
    <property type="entry name" value="DctM"/>
</dbReference>
<dbReference type="InterPro" id="IPR011853">
    <property type="entry name" value="TRAP_DctM-Dct_fused"/>
</dbReference>
<evidence type="ECO:0000259" key="2">
    <source>
        <dbReference type="Pfam" id="PF06808"/>
    </source>
</evidence>
<accession>A0A081C8J4</accession>
<dbReference type="HOGENOM" id="CLU_007041_3_1_0"/>
<organism evidence="3 4">
    <name type="scientific">Vecturithrix granuli</name>
    <dbReference type="NCBI Taxonomy" id="1499967"/>
    <lineage>
        <taxon>Bacteria</taxon>
        <taxon>Candidatus Moduliflexota</taxon>
        <taxon>Candidatus Vecturitrichia</taxon>
        <taxon>Candidatus Vecturitrichales</taxon>
        <taxon>Candidatus Vecturitrichaceae</taxon>
        <taxon>Candidatus Vecturithrix</taxon>
    </lineage>
</organism>
<evidence type="ECO:0000313" key="3">
    <source>
        <dbReference type="EMBL" id="GAK60899.1"/>
    </source>
</evidence>
<dbReference type="AlphaFoldDB" id="A0A081C8J4"/>
<dbReference type="PANTHER" id="PTHR43849">
    <property type="entry name" value="BLL3936 PROTEIN"/>
    <property type="match status" value="1"/>
</dbReference>
<feature type="transmembrane region" description="Helical" evidence="1">
    <location>
        <begin position="367"/>
        <end position="385"/>
    </location>
</feature>
<feature type="transmembrane region" description="Helical" evidence="1">
    <location>
        <begin position="37"/>
        <end position="57"/>
    </location>
</feature>
<feature type="transmembrane region" description="Helical" evidence="1">
    <location>
        <begin position="127"/>
        <end position="145"/>
    </location>
</feature>
<feature type="transmembrane region" description="Helical" evidence="1">
    <location>
        <begin position="494"/>
        <end position="516"/>
    </location>
</feature>
<feature type="transmembrane region" description="Helical" evidence="1">
    <location>
        <begin position="429"/>
        <end position="450"/>
    </location>
</feature>
<feature type="transmembrane region" description="Helical" evidence="1">
    <location>
        <begin position="611"/>
        <end position="641"/>
    </location>
</feature>
<feature type="transmembrane region" description="Helical" evidence="1">
    <location>
        <begin position="97"/>
        <end position="115"/>
    </location>
</feature>
<feature type="transmembrane region" description="Helical" evidence="1">
    <location>
        <begin position="576"/>
        <end position="599"/>
    </location>
</feature>
<keyword evidence="4" id="KW-1185">Reference proteome</keyword>
<name>A0A081C8J4_VECG1</name>
<dbReference type="STRING" id="1499967.U27_00797"/>
<dbReference type="Pfam" id="PF06808">
    <property type="entry name" value="DctM"/>
    <property type="match status" value="1"/>
</dbReference>
<feature type="transmembrane region" description="Helical" evidence="1">
    <location>
        <begin position="325"/>
        <end position="346"/>
    </location>
</feature>
<feature type="transmembrane region" description="Helical" evidence="1">
    <location>
        <begin position="391"/>
        <end position="408"/>
    </location>
</feature>
<evidence type="ECO:0000313" key="4">
    <source>
        <dbReference type="Proteomes" id="UP000030661"/>
    </source>
</evidence>
<dbReference type="eggNOG" id="COG4666">
    <property type="taxonomic scope" value="Bacteria"/>
</dbReference>
<proteinExistence type="predicted"/>
<feature type="domain" description="TRAP C4-dicarboxylate transport system permease DctM subunit" evidence="2">
    <location>
        <begin position="137"/>
        <end position="571"/>
    </location>
</feature>